<dbReference type="RefSeq" id="WP_086434685.1">
    <property type="nucleotide sequence ID" value="NZ_FXWH01000001.1"/>
</dbReference>
<organism evidence="2 3">
    <name type="scientific">Pseudidiomarina planktonica</name>
    <dbReference type="NCBI Taxonomy" id="1323738"/>
    <lineage>
        <taxon>Bacteria</taxon>
        <taxon>Pseudomonadati</taxon>
        <taxon>Pseudomonadota</taxon>
        <taxon>Gammaproteobacteria</taxon>
        <taxon>Alteromonadales</taxon>
        <taxon>Idiomarinaceae</taxon>
        <taxon>Pseudidiomarina</taxon>
    </lineage>
</organism>
<keyword evidence="3" id="KW-1185">Reference proteome</keyword>
<evidence type="ECO:0000313" key="3">
    <source>
        <dbReference type="Proteomes" id="UP000194450"/>
    </source>
</evidence>
<gene>
    <name evidence="2" type="ORF">SAMN06297229_1644</name>
</gene>
<accession>A0A1Y6F176</accession>
<evidence type="ECO:0000259" key="1">
    <source>
        <dbReference type="Pfam" id="PF14321"/>
    </source>
</evidence>
<sequence length="325" mass="34016">MMNTLIKNKFVVAMALSGVLVGCGSDSDDNNSGTANFTFGVSDAPVTVAEEVMVCFNTVELVGNGADPVTFTIGEDGNTVAANDACLDEEGEVVANTRGINLLEVTGSDSENLVNNAEIPAGNYGQLRLEIGTGSYVMVDGEKLPLRVPSNELKLIGVTIAAAGEVNYTLEFDLRKALVDPVGQDGYLLKPTGLRLVDNSEIGHLEGTVAESLLLNNECPVAPDDISAPVASVYLYQGADVALEDMADNGGSEEVEPYASTNVFFDGAANYNFEIGFITAGDYTAAVTCDDDADPEADDDVSFLEAETVTIEATQQPATVELGAE</sequence>
<evidence type="ECO:0000313" key="2">
    <source>
        <dbReference type="EMBL" id="SMQ68595.1"/>
    </source>
</evidence>
<name>A0A1Y6F176_9GAMM</name>
<protein>
    <recommendedName>
        <fullName evidence="1">DUF4382 domain-containing protein</fullName>
    </recommendedName>
</protein>
<dbReference type="InterPro" id="IPR025491">
    <property type="entry name" value="DUF4382"/>
</dbReference>
<dbReference type="Proteomes" id="UP000194450">
    <property type="component" value="Unassembled WGS sequence"/>
</dbReference>
<proteinExistence type="predicted"/>
<reference evidence="3" key="1">
    <citation type="submission" date="2017-04" db="EMBL/GenBank/DDBJ databases">
        <authorList>
            <person name="Varghese N."/>
            <person name="Submissions S."/>
        </authorList>
    </citation>
    <scope>NUCLEOTIDE SEQUENCE [LARGE SCALE GENOMIC DNA]</scope>
</reference>
<dbReference type="OrthoDB" id="7062064at2"/>
<dbReference type="AlphaFoldDB" id="A0A1Y6F176"/>
<dbReference type="PROSITE" id="PS51257">
    <property type="entry name" value="PROKAR_LIPOPROTEIN"/>
    <property type="match status" value="1"/>
</dbReference>
<dbReference type="EMBL" id="FXWH01000001">
    <property type="protein sequence ID" value="SMQ68595.1"/>
    <property type="molecule type" value="Genomic_DNA"/>
</dbReference>
<dbReference type="Pfam" id="PF14321">
    <property type="entry name" value="DUF4382"/>
    <property type="match status" value="1"/>
</dbReference>
<feature type="domain" description="DUF4382" evidence="1">
    <location>
        <begin position="34"/>
        <end position="191"/>
    </location>
</feature>